<dbReference type="STRING" id="1215338.A0A059JAG6"/>
<proteinExistence type="predicted"/>
<name>A0A059JAG6_TRIIM</name>
<gene>
    <name evidence="1" type="ORF">H109_03271</name>
</gene>
<dbReference type="Proteomes" id="UP000024533">
    <property type="component" value="Unassembled WGS sequence"/>
</dbReference>
<dbReference type="EMBL" id="AOKY01000238">
    <property type="protein sequence ID" value="KDB24840.1"/>
    <property type="molecule type" value="Genomic_DNA"/>
</dbReference>
<evidence type="ECO:0000313" key="1">
    <source>
        <dbReference type="EMBL" id="KDB24840.1"/>
    </source>
</evidence>
<dbReference type="SUPFAM" id="SSF55144">
    <property type="entry name" value="LigT-like"/>
    <property type="match status" value="1"/>
</dbReference>
<comment type="caution">
    <text evidence="1">The sequence shown here is derived from an EMBL/GenBank/DDBJ whole genome shotgun (WGS) entry which is preliminary data.</text>
</comment>
<accession>A0A059JAG6</accession>
<protein>
    <submittedName>
        <fullName evidence="1">Uncharacterized protein</fullName>
    </submittedName>
</protein>
<dbReference type="OrthoDB" id="2967263at2759"/>
<organism evidence="1 2">
    <name type="scientific">Trichophyton interdigitale (strain MR816)</name>
    <dbReference type="NCBI Taxonomy" id="1215338"/>
    <lineage>
        <taxon>Eukaryota</taxon>
        <taxon>Fungi</taxon>
        <taxon>Dikarya</taxon>
        <taxon>Ascomycota</taxon>
        <taxon>Pezizomycotina</taxon>
        <taxon>Eurotiomycetes</taxon>
        <taxon>Eurotiomycetidae</taxon>
        <taxon>Onygenales</taxon>
        <taxon>Arthrodermataceae</taxon>
        <taxon>Trichophyton</taxon>
    </lineage>
</organism>
<dbReference type="OMA" id="SHRHPMA"/>
<dbReference type="AlphaFoldDB" id="A0A059JAG6"/>
<evidence type="ECO:0000313" key="2">
    <source>
        <dbReference type="Proteomes" id="UP000024533"/>
    </source>
</evidence>
<dbReference type="InterPro" id="IPR009097">
    <property type="entry name" value="Cyclic_Pdiesterase"/>
</dbReference>
<reference evidence="1 2" key="1">
    <citation type="submission" date="2014-02" db="EMBL/GenBank/DDBJ databases">
        <title>The Genome Sequence of Trichophyton interdigitale MR816.</title>
        <authorList>
            <consortium name="The Broad Institute Genomics Platform"/>
            <person name="Cuomo C.A."/>
            <person name="White T.C."/>
            <person name="Graser Y."/>
            <person name="Martinez-Rossi N."/>
            <person name="Heitman J."/>
            <person name="Young S.K."/>
            <person name="Zeng Q."/>
            <person name="Gargeya S."/>
            <person name="Abouelleil A."/>
            <person name="Alvarado L."/>
            <person name="Chapman S.B."/>
            <person name="Gainer-Dewar J."/>
            <person name="Goldberg J."/>
            <person name="Griggs A."/>
            <person name="Gujja S."/>
            <person name="Hansen M."/>
            <person name="Howarth C."/>
            <person name="Imamovic A."/>
            <person name="Larimer J."/>
            <person name="Martinez D."/>
            <person name="Murphy C."/>
            <person name="Pearson M.D."/>
            <person name="Persinoti G."/>
            <person name="Poon T."/>
            <person name="Priest M."/>
            <person name="Roberts A.D."/>
            <person name="Saif S."/>
            <person name="Shea T.D."/>
            <person name="Sykes S.N."/>
            <person name="Wortman J."/>
            <person name="Nusbaum C."/>
            <person name="Birren B."/>
        </authorList>
    </citation>
    <scope>NUCLEOTIDE SEQUENCE [LARGE SCALE GENOMIC DNA]</scope>
    <source>
        <strain evidence="1 2">MR816</strain>
    </source>
</reference>
<dbReference type="HOGENOM" id="CLU_051290_0_0_1"/>
<sequence>MFSFPAQLESDQQTRNWYQDLLDHPDCQGDPIKVQQAYESYRQASLERSLASMTLADGKAKITPSPALVQYLSHTALASGAEEIEKHYRDESVNCMVIWARPSRKILDLLLGLQNRLKDVVGTDMWFPESSRLHLSVVEISHRHPMAHLRSVFDQIGRPLVQEMLDLPASHAASHSRVARLGRPMLLFDAVGVAISFVPVGTDAYTYHHLRRDLHNMAISSGVKTDTCYTACMGHITLGRFRSTKHFDSEDEKTAQEPLRVWMATIQGINEELRQRHQAEDWEWTVGEEKGLELQMGMLKFGRDTEAAEIAGRSFGEATASTTAS</sequence>
<keyword evidence="2" id="KW-1185">Reference proteome</keyword>